<feature type="region of interest" description="Disordered" evidence="8">
    <location>
        <begin position="317"/>
        <end position="338"/>
    </location>
</feature>
<dbReference type="GO" id="GO:0000082">
    <property type="term" value="P:G1/S transition of mitotic cell cycle"/>
    <property type="evidence" value="ECO:0007669"/>
    <property type="project" value="TreeGrafter"/>
</dbReference>
<dbReference type="AlphaFoldDB" id="A0A833R931"/>
<dbReference type="InterPro" id="IPR050108">
    <property type="entry name" value="CDK"/>
</dbReference>
<proteinExistence type="inferred from homology"/>
<evidence type="ECO:0000256" key="5">
    <source>
        <dbReference type="ARBA" id="ARBA00022777"/>
    </source>
</evidence>
<accession>A0A833R931</accession>
<evidence type="ECO:0000313" key="10">
    <source>
        <dbReference type="EMBL" id="KAF3340720.1"/>
    </source>
</evidence>
<dbReference type="InterPro" id="IPR011009">
    <property type="entry name" value="Kinase-like_dom_sf"/>
</dbReference>
<dbReference type="SUPFAM" id="SSF56112">
    <property type="entry name" value="Protein kinase-like (PK-like)"/>
    <property type="match status" value="1"/>
</dbReference>
<keyword evidence="11" id="KW-1185">Reference proteome</keyword>
<evidence type="ECO:0000313" key="11">
    <source>
        <dbReference type="Proteomes" id="UP000623129"/>
    </source>
</evidence>
<dbReference type="GO" id="GO:0008353">
    <property type="term" value="F:RNA polymerase II CTD heptapeptide repeat kinase activity"/>
    <property type="evidence" value="ECO:0007669"/>
    <property type="project" value="UniProtKB-EC"/>
</dbReference>
<dbReference type="PROSITE" id="PS00108">
    <property type="entry name" value="PROTEIN_KINASE_ST"/>
    <property type="match status" value="1"/>
</dbReference>
<keyword evidence="2" id="KW-0723">Serine/threonine-protein kinase</keyword>
<dbReference type="GO" id="GO:0004693">
    <property type="term" value="F:cyclin-dependent protein serine/threonine kinase activity"/>
    <property type="evidence" value="ECO:0007669"/>
    <property type="project" value="TreeGrafter"/>
</dbReference>
<gene>
    <name evidence="10" type="ORF">FCM35_KLT09564</name>
</gene>
<dbReference type="GO" id="GO:0010389">
    <property type="term" value="P:regulation of G2/M transition of mitotic cell cycle"/>
    <property type="evidence" value="ECO:0007669"/>
    <property type="project" value="TreeGrafter"/>
</dbReference>
<dbReference type="OrthoDB" id="605907at2759"/>
<dbReference type="Gene3D" id="1.10.510.10">
    <property type="entry name" value="Transferase(Phosphotransferase) domain 1"/>
    <property type="match status" value="1"/>
</dbReference>
<dbReference type="InterPro" id="IPR000719">
    <property type="entry name" value="Prot_kinase_dom"/>
</dbReference>
<keyword evidence="3" id="KW-0808">Transferase</keyword>
<dbReference type="GO" id="GO:0005634">
    <property type="term" value="C:nucleus"/>
    <property type="evidence" value="ECO:0007669"/>
    <property type="project" value="TreeGrafter"/>
</dbReference>
<evidence type="ECO:0000256" key="7">
    <source>
        <dbReference type="ARBA" id="ARBA00049280"/>
    </source>
</evidence>
<evidence type="ECO:0000256" key="8">
    <source>
        <dbReference type="SAM" id="MobiDB-lite"/>
    </source>
</evidence>
<dbReference type="InterPro" id="IPR008271">
    <property type="entry name" value="Ser/Thr_kinase_AS"/>
</dbReference>
<sequence>MRRGDYSCTMRQANLEEVLEVACDAELCTDKFKEKVGTQPSRGFAAAVLYYIRSLSTVMPRYRISKGIQVSSIEWHFFSGGTILHISYRLLLCVEHVEKNGKPILYLVFEFLDTDLKKFIDSYRKGPSARPLPPNVIKSFMYQLCKGVAHCHKHGVLHRDLKPQNLLVDKEKGILKIADLGLGRSFTLPMSNKASISRLFVLFCVLVVQKIGEAIADMDEESSYGSDVGEFSSASYNSDDEDLQFAENPDLAHRVMLMDDAKQAAEYEDILKIMLRVGKGEKKNESKIRSKKEDPKVPASVELDKFSYIEDAEALEQDAKTKKVKSSGSSNPDITNDAMENCIGEDIHEFTFIDDEE</sequence>
<dbReference type="Pfam" id="PF00069">
    <property type="entry name" value="Pkinase"/>
    <property type="match status" value="1"/>
</dbReference>
<dbReference type="PANTHER" id="PTHR24056:SF254">
    <property type="entry name" value="CYCLIN-DEPENDENT KINASE 2"/>
    <property type="match status" value="1"/>
</dbReference>
<dbReference type="EMBL" id="SWLB01000002">
    <property type="protein sequence ID" value="KAF3340720.1"/>
    <property type="molecule type" value="Genomic_DNA"/>
</dbReference>
<dbReference type="GO" id="GO:0007165">
    <property type="term" value="P:signal transduction"/>
    <property type="evidence" value="ECO:0007669"/>
    <property type="project" value="TreeGrafter"/>
</dbReference>
<dbReference type="GO" id="GO:0005737">
    <property type="term" value="C:cytoplasm"/>
    <property type="evidence" value="ECO:0007669"/>
    <property type="project" value="TreeGrafter"/>
</dbReference>
<keyword evidence="6" id="KW-0067">ATP-binding</keyword>
<protein>
    <submittedName>
        <fullName evidence="10">Cyclin-dependent kinase B1-1</fullName>
    </submittedName>
</protein>
<dbReference type="GO" id="GO:0000307">
    <property type="term" value="C:cyclin-dependent protein kinase holoenzyme complex"/>
    <property type="evidence" value="ECO:0007669"/>
    <property type="project" value="TreeGrafter"/>
</dbReference>
<organism evidence="10 11">
    <name type="scientific">Carex littledalei</name>
    <dbReference type="NCBI Taxonomy" id="544730"/>
    <lineage>
        <taxon>Eukaryota</taxon>
        <taxon>Viridiplantae</taxon>
        <taxon>Streptophyta</taxon>
        <taxon>Embryophyta</taxon>
        <taxon>Tracheophyta</taxon>
        <taxon>Spermatophyta</taxon>
        <taxon>Magnoliopsida</taxon>
        <taxon>Liliopsida</taxon>
        <taxon>Poales</taxon>
        <taxon>Cyperaceae</taxon>
        <taxon>Cyperoideae</taxon>
        <taxon>Cariceae</taxon>
        <taxon>Carex</taxon>
        <taxon>Carex subgen. Euthyceras</taxon>
    </lineage>
</organism>
<keyword evidence="5 10" id="KW-0418">Kinase</keyword>
<evidence type="ECO:0000256" key="4">
    <source>
        <dbReference type="ARBA" id="ARBA00022741"/>
    </source>
</evidence>
<dbReference type="PROSITE" id="PS50011">
    <property type="entry name" value="PROTEIN_KINASE_DOM"/>
    <property type="match status" value="1"/>
</dbReference>
<dbReference type="SMART" id="SM00220">
    <property type="entry name" value="S_TKc"/>
    <property type="match status" value="1"/>
</dbReference>
<evidence type="ECO:0000256" key="3">
    <source>
        <dbReference type="ARBA" id="ARBA00022679"/>
    </source>
</evidence>
<evidence type="ECO:0000259" key="9">
    <source>
        <dbReference type="PROSITE" id="PS50011"/>
    </source>
</evidence>
<dbReference type="GO" id="GO:0030332">
    <property type="term" value="F:cyclin binding"/>
    <property type="evidence" value="ECO:0007669"/>
    <property type="project" value="TreeGrafter"/>
</dbReference>
<reference evidence="10" key="1">
    <citation type="submission" date="2020-01" db="EMBL/GenBank/DDBJ databases">
        <title>Genome sequence of Kobresia littledalei, the first chromosome-level genome in the family Cyperaceae.</title>
        <authorList>
            <person name="Qu G."/>
        </authorList>
    </citation>
    <scope>NUCLEOTIDE SEQUENCE</scope>
    <source>
        <strain evidence="10">C.B.Clarke</strain>
        <tissue evidence="10">Leaf</tissue>
    </source>
</reference>
<evidence type="ECO:0000256" key="1">
    <source>
        <dbReference type="ARBA" id="ARBA00006485"/>
    </source>
</evidence>
<evidence type="ECO:0000256" key="2">
    <source>
        <dbReference type="ARBA" id="ARBA00022527"/>
    </source>
</evidence>
<dbReference type="Proteomes" id="UP000623129">
    <property type="component" value="Unassembled WGS sequence"/>
</dbReference>
<comment type="caution">
    <text evidence="10">The sequence shown here is derived from an EMBL/GenBank/DDBJ whole genome shotgun (WGS) entry which is preliminary data.</text>
</comment>
<keyword evidence="4" id="KW-0547">Nucleotide-binding</keyword>
<comment type="catalytic activity">
    <reaction evidence="7">
        <text>[DNA-directed RNA polymerase] + ATP = phospho-[DNA-directed RNA polymerase] + ADP + H(+)</text>
        <dbReference type="Rhea" id="RHEA:10216"/>
        <dbReference type="Rhea" id="RHEA-COMP:11321"/>
        <dbReference type="Rhea" id="RHEA-COMP:11322"/>
        <dbReference type="ChEBI" id="CHEBI:15378"/>
        <dbReference type="ChEBI" id="CHEBI:30616"/>
        <dbReference type="ChEBI" id="CHEBI:43176"/>
        <dbReference type="ChEBI" id="CHEBI:68546"/>
        <dbReference type="ChEBI" id="CHEBI:456216"/>
        <dbReference type="EC" id="2.7.11.23"/>
    </reaction>
</comment>
<dbReference type="PANTHER" id="PTHR24056">
    <property type="entry name" value="CELL DIVISION PROTEIN KINASE"/>
    <property type="match status" value="1"/>
</dbReference>
<feature type="domain" description="Protein kinase" evidence="9">
    <location>
        <begin position="1"/>
        <end position="297"/>
    </location>
</feature>
<name>A0A833R931_9POAL</name>
<dbReference type="GO" id="GO:0005524">
    <property type="term" value="F:ATP binding"/>
    <property type="evidence" value="ECO:0007669"/>
    <property type="project" value="UniProtKB-KW"/>
</dbReference>
<comment type="similarity">
    <text evidence="1">Belongs to the protein kinase superfamily. CMGC Ser/Thr protein kinase family. CDC2/CDKX subfamily.</text>
</comment>
<evidence type="ECO:0000256" key="6">
    <source>
        <dbReference type="ARBA" id="ARBA00022840"/>
    </source>
</evidence>